<reference evidence="1 2" key="1">
    <citation type="journal article" date="2022" name="Hortic Res">
        <title>A haplotype resolved chromosomal level avocado genome allows analysis of novel avocado genes.</title>
        <authorList>
            <person name="Nath O."/>
            <person name="Fletcher S.J."/>
            <person name="Hayward A."/>
            <person name="Shaw L.M."/>
            <person name="Masouleh A.K."/>
            <person name="Furtado A."/>
            <person name="Henry R.J."/>
            <person name="Mitter N."/>
        </authorList>
    </citation>
    <scope>NUCLEOTIDE SEQUENCE [LARGE SCALE GENOMIC DNA]</scope>
    <source>
        <strain evidence="2">cv. Hass</strain>
    </source>
</reference>
<evidence type="ECO:0000313" key="1">
    <source>
        <dbReference type="EMBL" id="KAJ8615805.1"/>
    </source>
</evidence>
<dbReference type="Proteomes" id="UP001234297">
    <property type="component" value="Chromosome 12"/>
</dbReference>
<proteinExistence type="predicted"/>
<dbReference type="EMBL" id="CM056820">
    <property type="protein sequence ID" value="KAJ8615805.1"/>
    <property type="molecule type" value="Genomic_DNA"/>
</dbReference>
<name>A0ACC2K3X8_PERAE</name>
<comment type="caution">
    <text evidence="1">The sequence shown here is derived from an EMBL/GenBank/DDBJ whole genome shotgun (WGS) entry which is preliminary data.</text>
</comment>
<sequence>MEEREAGKRRRREAAIAIAPLKRVEGGNILFTDDKEIGVVEKRILTRDTDRRKASGVLKNVQWSDFPMDLLMLVAERLTPADHVRMSTTCKSWQVAAPSFLFSKTPVLLFIENHTSNFFDPLSKKKWATCIPELLDATFHYSKGGWLLLSQNNNQSQFFFLNPFTNEKINLPNFYANTLYKPPFNSFCKPGAFVVTFSSPPTSQDCVIFVISAMTFHNPHTHSTRYFYVYYACSHKDMAWEWKLRYQTDGSDRFNDLLQTQPACYKNPLSFNGFFYYLNTRGTLAIIKLTKKTTMTQTVKKPRQLLPECEHYDCYLVESQGEILAIFCNGNKKIKVFQVDHSVVHNDCGEDKWIELKSLRDNLFFLDRLSSLSTVVKGGDMIYFPKFQRGCNDFEEPARRIWVDPNFILKTL</sequence>
<organism evidence="1 2">
    <name type="scientific">Persea americana</name>
    <name type="common">Avocado</name>
    <dbReference type="NCBI Taxonomy" id="3435"/>
    <lineage>
        <taxon>Eukaryota</taxon>
        <taxon>Viridiplantae</taxon>
        <taxon>Streptophyta</taxon>
        <taxon>Embryophyta</taxon>
        <taxon>Tracheophyta</taxon>
        <taxon>Spermatophyta</taxon>
        <taxon>Magnoliopsida</taxon>
        <taxon>Magnoliidae</taxon>
        <taxon>Laurales</taxon>
        <taxon>Lauraceae</taxon>
        <taxon>Persea</taxon>
    </lineage>
</organism>
<accession>A0ACC2K3X8</accession>
<protein>
    <submittedName>
        <fullName evidence="1">Uncharacterized protein</fullName>
    </submittedName>
</protein>
<evidence type="ECO:0000313" key="2">
    <source>
        <dbReference type="Proteomes" id="UP001234297"/>
    </source>
</evidence>
<gene>
    <name evidence="1" type="ORF">MRB53_035177</name>
</gene>
<keyword evidence="2" id="KW-1185">Reference proteome</keyword>